<dbReference type="GeneID" id="77725155"/>
<dbReference type="AlphaFoldDB" id="A0AA38H3A8"/>
<comment type="caution">
    <text evidence="1">The sequence shown here is derived from an EMBL/GenBank/DDBJ whole genome shotgun (WGS) entry which is preliminary data.</text>
</comment>
<name>A0AA38H3A8_9TREE</name>
<organism evidence="1 2">
    <name type="scientific">Dioszegia hungarica</name>
    <dbReference type="NCBI Taxonomy" id="4972"/>
    <lineage>
        <taxon>Eukaryota</taxon>
        <taxon>Fungi</taxon>
        <taxon>Dikarya</taxon>
        <taxon>Basidiomycota</taxon>
        <taxon>Agaricomycotina</taxon>
        <taxon>Tremellomycetes</taxon>
        <taxon>Tremellales</taxon>
        <taxon>Bulleribasidiaceae</taxon>
        <taxon>Dioszegia</taxon>
    </lineage>
</organism>
<dbReference type="EMBL" id="JAKWFO010000011">
    <property type="protein sequence ID" value="KAI9633187.1"/>
    <property type="molecule type" value="Genomic_DNA"/>
</dbReference>
<accession>A0AA38H3A8</accession>
<proteinExistence type="predicted"/>
<evidence type="ECO:0000313" key="2">
    <source>
        <dbReference type="Proteomes" id="UP001164286"/>
    </source>
</evidence>
<protein>
    <submittedName>
        <fullName evidence="1">Uncharacterized protein</fullName>
    </submittedName>
</protein>
<dbReference type="Proteomes" id="UP001164286">
    <property type="component" value="Unassembled WGS sequence"/>
</dbReference>
<gene>
    <name evidence="1" type="ORF">MKK02DRAFT_18470</name>
</gene>
<dbReference type="RefSeq" id="XP_052942964.1">
    <property type="nucleotide sequence ID" value="XM_053085954.1"/>
</dbReference>
<reference evidence="1" key="1">
    <citation type="journal article" date="2022" name="G3 (Bethesda)">
        <title>High quality genome of the basidiomycete yeast Dioszegia hungarica PDD-24b-2 isolated from cloud water.</title>
        <authorList>
            <person name="Jarrige D."/>
            <person name="Haridas S."/>
            <person name="Bleykasten-Grosshans C."/>
            <person name="Joly M."/>
            <person name="Nadalig T."/>
            <person name="Sancelme M."/>
            <person name="Vuilleumier S."/>
            <person name="Grigoriev I.V."/>
            <person name="Amato P."/>
            <person name="Bringel F."/>
        </authorList>
    </citation>
    <scope>NUCLEOTIDE SEQUENCE</scope>
    <source>
        <strain evidence="1">PDD-24b-2</strain>
    </source>
</reference>
<keyword evidence="2" id="KW-1185">Reference proteome</keyword>
<sequence>MFASPNPMGHFSTPQMKMAGMTLQAVQMELERVKMMGCMVEQHLECLNKLLEPLAILQGVMGLRTWLQEVQCLLTMLKQRSFQGMPLMPRERQVLAWYSARWRELRGGPCDMSRPEAQIVSCAVNLFCCS</sequence>
<evidence type="ECO:0000313" key="1">
    <source>
        <dbReference type="EMBL" id="KAI9633187.1"/>
    </source>
</evidence>